<dbReference type="SUPFAM" id="SSF51905">
    <property type="entry name" value="FAD/NAD(P)-binding domain"/>
    <property type="match status" value="1"/>
</dbReference>
<keyword evidence="3" id="KW-1185">Reference proteome</keyword>
<evidence type="ECO:0000313" key="2">
    <source>
        <dbReference type="EMBL" id="TWT54963.1"/>
    </source>
</evidence>
<dbReference type="Proteomes" id="UP000316598">
    <property type="component" value="Unassembled WGS sequence"/>
</dbReference>
<dbReference type="PANTHER" id="PTHR42685">
    <property type="entry name" value="GERANYLGERANYL DIPHOSPHATE REDUCTASE"/>
    <property type="match status" value="1"/>
</dbReference>
<comment type="caution">
    <text evidence="2">The sequence shown here is derived from an EMBL/GenBank/DDBJ whole genome shotgun (WGS) entry which is preliminary data.</text>
</comment>
<evidence type="ECO:0000313" key="3">
    <source>
        <dbReference type="Proteomes" id="UP000316598"/>
    </source>
</evidence>
<dbReference type="GO" id="GO:0071949">
    <property type="term" value="F:FAD binding"/>
    <property type="evidence" value="ECO:0007669"/>
    <property type="project" value="InterPro"/>
</dbReference>
<accession>A0A5C5WY81</accession>
<dbReference type="InterPro" id="IPR050407">
    <property type="entry name" value="Geranylgeranyl_reductase"/>
</dbReference>
<dbReference type="PRINTS" id="PR00420">
    <property type="entry name" value="RNGMNOXGNASE"/>
</dbReference>
<dbReference type="AlphaFoldDB" id="A0A5C5WY81"/>
<reference evidence="2 3" key="1">
    <citation type="submission" date="2019-02" db="EMBL/GenBank/DDBJ databases">
        <title>Deep-cultivation of Planctomycetes and their phenomic and genomic characterization uncovers novel biology.</title>
        <authorList>
            <person name="Wiegand S."/>
            <person name="Jogler M."/>
            <person name="Boedeker C."/>
            <person name="Pinto D."/>
            <person name="Vollmers J."/>
            <person name="Rivas-Marin E."/>
            <person name="Kohn T."/>
            <person name="Peeters S.H."/>
            <person name="Heuer A."/>
            <person name="Rast P."/>
            <person name="Oberbeckmann S."/>
            <person name="Bunk B."/>
            <person name="Jeske O."/>
            <person name="Meyerdierks A."/>
            <person name="Storesund J.E."/>
            <person name="Kallscheuer N."/>
            <person name="Luecker S."/>
            <person name="Lage O.M."/>
            <person name="Pohl T."/>
            <person name="Merkel B.J."/>
            <person name="Hornburger P."/>
            <person name="Mueller R.-W."/>
            <person name="Bruemmer F."/>
            <person name="Labrenz M."/>
            <person name="Spormann A.M."/>
            <person name="Op Den Camp H."/>
            <person name="Overmann J."/>
            <person name="Amann R."/>
            <person name="Jetten M.S.M."/>
            <person name="Mascher T."/>
            <person name="Medema M.H."/>
            <person name="Devos D.P."/>
            <person name="Kaster A.-K."/>
            <person name="Ovreas L."/>
            <person name="Rohde M."/>
            <person name="Galperin M.Y."/>
            <person name="Jogler C."/>
        </authorList>
    </citation>
    <scope>NUCLEOTIDE SEQUENCE [LARGE SCALE GENOMIC DNA]</scope>
    <source>
        <strain evidence="2 3">Pla22</strain>
    </source>
</reference>
<dbReference type="EMBL" id="SJPI01000001">
    <property type="protein sequence ID" value="TWT54963.1"/>
    <property type="molecule type" value="Genomic_DNA"/>
</dbReference>
<dbReference type="Gene3D" id="3.50.50.60">
    <property type="entry name" value="FAD/NAD(P)-binding domain"/>
    <property type="match status" value="1"/>
</dbReference>
<dbReference type="OrthoDB" id="9806565at2"/>
<evidence type="ECO:0000259" key="1">
    <source>
        <dbReference type="Pfam" id="PF01494"/>
    </source>
</evidence>
<sequence length="360" mass="38476">MNSVRVLVIGGGVAGAACAIELRKRGIEVTLAERDPFPRIKVCGCCLGGAGIRLLEQTGVLPAVRAVSADTHTWRGYLDGRLIEIPSGDGIAVSREHLDPILIAEAKRLGTDVLQPCEAAIVDTPSNQVQAKLGSQVQPFDCVVIAAGLKSGNVGGRLPWIETPHGPFGMSVMATSTRIDRGVIYMACDDEGYVGLVQLDDGRVDVAAALRPLLGSSKTITLMQRVRNMLDRSGVDVDLDPIGNVLTTPPLRRTRQSGNGRVIAIGDASGYVEPFTGEGMTWALQSGKEAAQLIDTCRLDLLGLGERWNQHSRTMLATKKRTCRIVTTALRSRTARQVAARTLGIFPGIARPLITQLNKA</sequence>
<dbReference type="PANTHER" id="PTHR42685:SF22">
    <property type="entry name" value="CONDITIONED MEDIUM FACTOR RECEPTOR 1"/>
    <property type="match status" value="1"/>
</dbReference>
<dbReference type="InterPro" id="IPR002938">
    <property type="entry name" value="FAD-bd"/>
</dbReference>
<organism evidence="2 3">
    <name type="scientific">Rubripirellula amarantea</name>
    <dbReference type="NCBI Taxonomy" id="2527999"/>
    <lineage>
        <taxon>Bacteria</taxon>
        <taxon>Pseudomonadati</taxon>
        <taxon>Planctomycetota</taxon>
        <taxon>Planctomycetia</taxon>
        <taxon>Pirellulales</taxon>
        <taxon>Pirellulaceae</taxon>
        <taxon>Rubripirellula</taxon>
    </lineage>
</organism>
<gene>
    <name evidence="2" type="ORF">Pla22_26170</name>
</gene>
<dbReference type="InterPro" id="IPR036188">
    <property type="entry name" value="FAD/NAD-bd_sf"/>
</dbReference>
<dbReference type="Pfam" id="PF01494">
    <property type="entry name" value="FAD_binding_3"/>
    <property type="match status" value="1"/>
</dbReference>
<proteinExistence type="predicted"/>
<dbReference type="RefSeq" id="WP_146514918.1">
    <property type="nucleotide sequence ID" value="NZ_SJPI01000001.1"/>
</dbReference>
<protein>
    <recommendedName>
        <fullName evidence="1">FAD-binding domain-containing protein</fullName>
    </recommendedName>
</protein>
<feature type="domain" description="FAD-binding" evidence="1">
    <location>
        <begin position="4"/>
        <end position="133"/>
    </location>
</feature>
<dbReference type="PROSITE" id="PS51257">
    <property type="entry name" value="PROKAR_LIPOPROTEIN"/>
    <property type="match status" value="1"/>
</dbReference>
<name>A0A5C5WY81_9BACT</name>